<evidence type="ECO:0000313" key="1">
    <source>
        <dbReference type="EMBL" id="MFM9331921.1"/>
    </source>
</evidence>
<name>A0ACC7P7I0_9BACL</name>
<dbReference type="Proteomes" id="UP001631969">
    <property type="component" value="Unassembled WGS sequence"/>
</dbReference>
<accession>A0ACC7P7I0</accession>
<dbReference type="EMBL" id="JBJURJ010000023">
    <property type="protein sequence ID" value="MFM9331921.1"/>
    <property type="molecule type" value="Genomic_DNA"/>
</dbReference>
<protein>
    <submittedName>
        <fullName evidence="1">RsfA family transcriptional regulator</fullName>
    </submittedName>
</protein>
<gene>
    <name evidence="1" type="ORF">ACI1P1_26855</name>
</gene>
<organism evidence="1 2">
    <name type="scientific">Paenibacillus mesotrionivorans</name>
    <dbReference type="NCBI Taxonomy" id="3160968"/>
    <lineage>
        <taxon>Bacteria</taxon>
        <taxon>Bacillati</taxon>
        <taxon>Bacillota</taxon>
        <taxon>Bacilli</taxon>
        <taxon>Bacillales</taxon>
        <taxon>Paenibacillaceae</taxon>
        <taxon>Paenibacillus</taxon>
    </lineage>
</organism>
<evidence type="ECO:0000313" key="2">
    <source>
        <dbReference type="Proteomes" id="UP001631969"/>
    </source>
</evidence>
<proteinExistence type="predicted"/>
<comment type="caution">
    <text evidence="1">The sequence shown here is derived from an EMBL/GenBank/DDBJ whole genome shotgun (WGS) entry which is preliminary data.</text>
</comment>
<reference evidence="1" key="1">
    <citation type="submission" date="2024-12" db="EMBL/GenBank/DDBJ databases">
        <authorList>
            <person name="Wu N."/>
        </authorList>
    </citation>
    <scope>NUCLEOTIDE SEQUENCE</scope>
    <source>
        <strain evidence="1">P15</strain>
    </source>
</reference>
<keyword evidence="2" id="KW-1185">Reference proteome</keyword>
<sequence length="216" mass="24753">MSAVRQDAWSEEDDLILAEVTLRHIREGGTQLAAFEEVGERIGRTAAACGFRWNSFVRKKYEAAIQIAKKQRQQRNQAKKHSSGGATASVAMLEVQESGYTRSEGMISEESVSIDAVIRFLRQWKTTYADMSRQIRTLEKDLAETRETMASLRRENEKLNSEVHDVSTDYRVVNDDYKALIQIMDRARKLSLLQEEEEEAKSKFKMDANGNLERIE</sequence>